<accession>A0A1X2KJK9</accession>
<protein>
    <recommendedName>
        <fullName evidence="4">Secreted protein</fullName>
    </recommendedName>
</protein>
<gene>
    <name evidence="2" type="ORF">B8W69_28620</name>
</gene>
<evidence type="ECO:0000313" key="3">
    <source>
        <dbReference type="Proteomes" id="UP000242320"/>
    </source>
</evidence>
<dbReference type="EMBL" id="NCXM01000053">
    <property type="protein sequence ID" value="OSC21184.1"/>
    <property type="molecule type" value="Genomic_DNA"/>
</dbReference>
<evidence type="ECO:0000256" key="1">
    <source>
        <dbReference type="SAM" id="SignalP"/>
    </source>
</evidence>
<sequence length="176" mass="19049">MTARPGTAARQLGHLLAVPACVSGLILVTPPAARAEPNDGAPTSPYPSTYLILNYYDKVKYDDYFTNSAGGVWFTTPLGLNCGIWDRGSFGCTGDIRGAPPGTTNIGWVNGNIVTRYDWLLGVQFPPGKAERDLPPRSFIEYNGTRCATMADTSTLCAHGPYRFFVTPTKTWLSPP</sequence>
<proteinExistence type="predicted"/>
<evidence type="ECO:0008006" key="4">
    <source>
        <dbReference type="Google" id="ProtNLM"/>
    </source>
</evidence>
<dbReference type="AlphaFoldDB" id="A0A1X2KJK9"/>
<keyword evidence="1" id="KW-0732">Signal</keyword>
<evidence type="ECO:0000313" key="2">
    <source>
        <dbReference type="EMBL" id="OSC21184.1"/>
    </source>
</evidence>
<dbReference type="Proteomes" id="UP000242320">
    <property type="component" value="Unassembled WGS sequence"/>
</dbReference>
<dbReference type="OrthoDB" id="4624909at2"/>
<name>A0A1X2KJK9_9MYCO</name>
<feature type="signal peptide" evidence="1">
    <location>
        <begin position="1"/>
        <end position="35"/>
    </location>
</feature>
<organism evidence="2 3">
    <name type="scientific">Mycolicibacterium vulneris</name>
    <dbReference type="NCBI Taxonomy" id="547163"/>
    <lineage>
        <taxon>Bacteria</taxon>
        <taxon>Bacillati</taxon>
        <taxon>Actinomycetota</taxon>
        <taxon>Actinomycetes</taxon>
        <taxon>Mycobacteriales</taxon>
        <taxon>Mycobacteriaceae</taxon>
        <taxon>Mycolicibacterium</taxon>
    </lineage>
</organism>
<reference evidence="2 3" key="1">
    <citation type="submission" date="2017-04" db="EMBL/GenBank/DDBJ databases">
        <title>The new phylogeny of genus Mycobacterium.</title>
        <authorList>
            <person name="Tortoli E."/>
            <person name="Trovato A."/>
            <person name="Cirillo D.M."/>
        </authorList>
    </citation>
    <scope>NUCLEOTIDE SEQUENCE [LARGE SCALE GENOMIC DNA]</scope>
    <source>
        <strain evidence="2 3">DSM 45247</strain>
    </source>
</reference>
<feature type="chain" id="PRO_5010869887" description="Secreted protein" evidence="1">
    <location>
        <begin position="36"/>
        <end position="176"/>
    </location>
</feature>
<keyword evidence="3" id="KW-1185">Reference proteome</keyword>
<comment type="caution">
    <text evidence="2">The sequence shown here is derived from an EMBL/GenBank/DDBJ whole genome shotgun (WGS) entry which is preliminary data.</text>
</comment>